<protein>
    <submittedName>
        <fullName evidence="1">Uncharacterized protein</fullName>
    </submittedName>
</protein>
<keyword evidence="2" id="KW-1185">Reference proteome</keyword>
<organism evidence="1 2">
    <name type="scientific">Mycobacterium phage Barnyard</name>
    <dbReference type="NCBI Taxonomy" id="205880"/>
    <lineage>
        <taxon>Viruses</taxon>
        <taxon>Duplodnaviria</taxon>
        <taxon>Heunggongvirae</taxon>
        <taxon>Uroviricota</taxon>
        <taxon>Caudoviricetes</taxon>
        <taxon>Barnyardvirus</taxon>
        <taxon>Barnyardvirus barnyard</taxon>
    </lineage>
</organism>
<dbReference type="RefSeq" id="NP_818550.1">
    <property type="nucleotide sequence ID" value="NC_004689.1"/>
</dbReference>
<dbReference type="Proteomes" id="UP000000731">
    <property type="component" value="Segment"/>
</dbReference>
<dbReference type="EMBL" id="AY129339">
    <property type="protein sequence ID" value="AAN02066.1"/>
    <property type="molecule type" value="Genomic_DNA"/>
</dbReference>
<accession>Q856G0</accession>
<dbReference type="KEGG" id="vg:1260312"/>
<gene>
    <name evidence="1" type="primary">12</name>
    <name evidence="1" type="ORF">PBI_BARNYARD_12</name>
</gene>
<sequence>MKPDYNLGLARGQIKLVFSPDTPPRKETWFDKFLGWFGLQRKVK</sequence>
<evidence type="ECO:0000313" key="2">
    <source>
        <dbReference type="Proteomes" id="UP000000731"/>
    </source>
</evidence>
<proteinExistence type="predicted"/>
<name>Q856G0_9CAUD</name>
<reference evidence="1 2" key="1">
    <citation type="journal article" date="2003" name="Cell">
        <title>Origins of highly mosaic mycobacteriophage genomes.</title>
        <authorList>
            <person name="Pedulla M.L."/>
            <person name="Ford M.E."/>
            <person name="Houtz J.M."/>
            <person name="Karthikeyan T."/>
            <person name="Wadsworth C."/>
            <person name="Lewis J.A."/>
            <person name="Jacobs-Sera D."/>
            <person name="Falbo J."/>
            <person name="Gross J."/>
            <person name="Pannunzio N.R."/>
            <person name="Brucker W."/>
            <person name="Kumar V."/>
            <person name="Kandasamy J."/>
            <person name="Keenan L."/>
            <person name="Bardarov S."/>
            <person name="Kriakov J."/>
            <person name="Lawrence J.G."/>
            <person name="Jacobs W.R. Jr."/>
            <person name="Hendrix R.W."/>
            <person name="Hatfull G.F."/>
        </authorList>
    </citation>
    <scope>NUCLEOTIDE SEQUENCE</scope>
</reference>
<evidence type="ECO:0000313" key="1">
    <source>
        <dbReference type="EMBL" id="AAN02066.1"/>
    </source>
</evidence>